<feature type="active site" description="Proton donor/acceptor" evidence="9">
    <location>
        <position position="245"/>
    </location>
</feature>
<accession>A0A4Q4KJH9</accession>
<dbReference type="AlphaFoldDB" id="A0A4Q4KJH9"/>
<keyword evidence="3 9" id="KW-0479">Metal-binding</keyword>
<keyword evidence="4 9" id="KW-0378">Hydrolase</keyword>
<comment type="similarity">
    <text evidence="9">Belongs to the peptidase M15D family.</text>
</comment>
<dbReference type="OrthoDB" id="9801430at2"/>
<name>A0A4Q4KJH9_9FLAO</name>
<comment type="cofactor">
    <cofactor evidence="9">
        <name>Zn(2+)</name>
        <dbReference type="ChEBI" id="CHEBI:29105"/>
    </cofactor>
    <text evidence="9">Binds 1 zinc ion per subunit.</text>
</comment>
<comment type="caution">
    <text evidence="11">The sequence shown here is derived from an EMBL/GenBank/DDBJ whole genome shotgun (WGS) entry which is preliminary data.</text>
</comment>
<evidence type="ECO:0000313" key="12">
    <source>
        <dbReference type="Proteomes" id="UP000293952"/>
    </source>
</evidence>
<keyword evidence="2 9" id="KW-0645">Protease</keyword>
<dbReference type="EC" id="3.4.13.22" evidence="9"/>
<dbReference type="InterPro" id="IPR000755">
    <property type="entry name" value="A_A_dipeptidase"/>
</dbReference>
<evidence type="ECO:0000256" key="2">
    <source>
        <dbReference type="ARBA" id="ARBA00022670"/>
    </source>
</evidence>
<evidence type="ECO:0000256" key="8">
    <source>
        <dbReference type="ARBA" id="ARBA00023316"/>
    </source>
</evidence>
<dbReference type="GO" id="GO:0160237">
    <property type="term" value="F:D-Ala-D-Ala dipeptidase activity"/>
    <property type="evidence" value="ECO:0007669"/>
    <property type="project" value="UniProtKB-EC"/>
</dbReference>
<dbReference type="SUPFAM" id="SSF55166">
    <property type="entry name" value="Hedgehog/DD-peptidase"/>
    <property type="match status" value="1"/>
</dbReference>
<dbReference type="Gene3D" id="3.30.1380.10">
    <property type="match status" value="1"/>
</dbReference>
<evidence type="ECO:0000256" key="6">
    <source>
        <dbReference type="ARBA" id="ARBA00022997"/>
    </source>
</evidence>
<dbReference type="Pfam" id="PF01427">
    <property type="entry name" value="Peptidase_M15"/>
    <property type="match status" value="1"/>
</dbReference>
<evidence type="ECO:0000256" key="3">
    <source>
        <dbReference type="ARBA" id="ARBA00022723"/>
    </source>
</evidence>
<dbReference type="GO" id="GO:0008237">
    <property type="term" value="F:metallopeptidase activity"/>
    <property type="evidence" value="ECO:0007669"/>
    <property type="project" value="UniProtKB-KW"/>
</dbReference>
<reference evidence="11 12" key="1">
    <citation type="submission" date="2019-02" db="EMBL/GenBank/DDBJ databases">
        <title>Genome sequence of the sea-ice species Brumimicrobium glaciale.</title>
        <authorList>
            <person name="Bowman J.P."/>
        </authorList>
    </citation>
    <scope>NUCLEOTIDE SEQUENCE [LARGE SCALE GENOMIC DNA]</scope>
    <source>
        <strain evidence="11 12">IC156</strain>
    </source>
</reference>
<dbReference type="InterPro" id="IPR009045">
    <property type="entry name" value="Zn_M74/Hedgehog-like"/>
</dbReference>
<evidence type="ECO:0000256" key="9">
    <source>
        <dbReference type="HAMAP-Rule" id="MF_01924"/>
    </source>
</evidence>
<feature type="binding site" evidence="9">
    <location>
        <position position="180"/>
    </location>
    <ligand>
        <name>Zn(2+)</name>
        <dbReference type="ChEBI" id="CHEBI:29105"/>
        <note>catalytic</note>
    </ligand>
</feature>
<dbReference type="CDD" id="cd14840">
    <property type="entry name" value="D-Ala-D-Ala_dipeptidase_Aad"/>
    <property type="match status" value="1"/>
</dbReference>
<organism evidence="11 12">
    <name type="scientific">Brumimicrobium glaciale</name>
    <dbReference type="NCBI Taxonomy" id="200475"/>
    <lineage>
        <taxon>Bacteria</taxon>
        <taxon>Pseudomonadati</taxon>
        <taxon>Bacteroidota</taxon>
        <taxon>Flavobacteriia</taxon>
        <taxon>Flavobacteriales</taxon>
        <taxon>Crocinitomicaceae</taxon>
        <taxon>Brumimicrobium</taxon>
    </lineage>
</organism>
<evidence type="ECO:0000256" key="1">
    <source>
        <dbReference type="ARBA" id="ARBA00001362"/>
    </source>
</evidence>
<keyword evidence="5 9" id="KW-0862">Zinc</keyword>
<feature type="binding site" evidence="9">
    <location>
        <position position="248"/>
    </location>
    <ligand>
        <name>Zn(2+)</name>
        <dbReference type="ChEBI" id="CHEBI:29105"/>
        <note>catalytic</note>
    </ligand>
</feature>
<proteinExistence type="inferred from homology"/>
<dbReference type="GO" id="GO:0071555">
    <property type="term" value="P:cell wall organization"/>
    <property type="evidence" value="ECO:0007669"/>
    <property type="project" value="UniProtKB-KW"/>
</dbReference>
<keyword evidence="6 9" id="KW-0224">Dipeptidase</keyword>
<dbReference type="GO" id="GO:0008270">
    <property type="term" value="F:zinc ion binding"/>
    <property type="evidence" value="ECO:0007669"/>
    <property type="project" value="UniProtKB-UniRule"/>
</dbReference>
<dbReference type="GO" id="GO:0006508">
    <property type="term" value="P:proteolysis"/>
    <property type="evidence" value="ECO:0007669"/>
    <property type="project" value="UniProtKB-KW"/>
</dbReference>
<evidence type="ECO:0000313" key="11">
    <source>
        <dbReference type="EMBL" id="RYM33431.1"/>
    </source>
</evidence>
<dbReference type="Proteomes" id="UP000293952">
    <property type="component" value="Unassembled WGS sequence"/>
</dbReference>
<feature type="chain" id="PRO_5020732653" description="D-alanyl-D-alanine dipeptidase" evidence="10">
    <location>
        <begin position="23"/>
        <end position="265"/>
    </location>
</feature>
<keyword evidence="8" id="KW-0961">Cell wall biogenesis/degradation</keyword>
<sequence length="265" mass="30051">MMKKYFFTLLLFSLLACNTHKADAIIETTLKADSISNPIDSLDTTNYQQLNSRGIDEMIGISELEQKMIDAGLVDIQSVDSTIHVDVKYATMDNFMNRILYVGYEKVYLQPIVAERLSKAQKALQAIDSSLTLVAFDGTRPRSVQQEMWNGLDTVPFNERIKFVSNPANGSIHNYGSAVDLSIMDKSTGVWLDMGAGYDDLRKIAYPRHEAKFLASGELTAAQVDNRKLLRKVMRAGGFWVIETEWWHFNAFSRKKAKEMFEIVE</sequence>
<keyword evidence="10" id="KW-0732">Signal</keyword>
<gene>
    <name evidence="11" type="ORF">ERX46_10850</name>
</gene>
<evidence type="ECO:0000256" key="10">
    <source>
        <dbReference type="SAM" id="SignalP"/>
    </source>
</evidence>
<protein>
    <recommendedName>
        <fullName evidence="9">D-alanyl-D-alanine dipeptidase</fullName>
        <shortName evidence="9">D-Ala-D-Ala dipeptidase</shortName>
        <ecNumber evidence="9">3.4.13.22</ecNumber>
    </recommendedName>
</protein>
<keyword evidence="12" id="KW-1185">Reference proteome</keyword>
<dbReference type="PANTHER" id="PTHR43126:SF2">
    <property type="entry name" value="D-ALANYL-D-ALANINE DIPEPTIDASE"/>
    <property type="match status" value="1"/>
</dbReference>
<keyword evidence="7 9" id="KW-0482">Metalloprotease</keyword>
<dbReference type="EMBL" id="SETE01000004">
    <property type="protein sequence ID" value="RYM33431.1"/>
    <property type="molecule type" value="Genomic_DNA"/>
</dbReference>
<evidence type="ECO:0000256" key="4">
    <source>
        <dbReference type="ARBA" id="ARBA00022801"/>
    </source>
</evidence>
<feature type="binding site" evidence="9">
    <location>
        <position position="173"/>
    </location>
    <ligand>
        <name>Zn(2+)</name>
        <dbReference type="ChEBI" id="CHEBI:29105"/>
        <note>catalytic</note>
    </ligand>
</feature>
<dbReference type="PANTHER" id="PTHR43126">
    <property type="entry name" value="D-ALANYL-D-ALANINE DIPEPTIDASE"/>
    <property type="match status" value="1"/>
</dbReference>
<feature type="site" description="Transition state stabilizer" evidence="9">
    <location>
        <position position="140"/>
    </location>
</feature>
<evidence type="ECO:0000256" key="7">
    <source>
        <dbReference type="ARBA" id="ARBA00023049"/>
    </source>
</evidence>
<feature type="signal peptide" evidence="10">
    <location>
        <begin position="1"/>
        <end position="22"/>
    </location>
</feature>
<dbReference type="HAMAP" id="MF_01924">
    <property type="entry name" value="A_A_dipeptidase"/>
    <property type="match status" value="1"/>
</dbReference>
<dbReference type="PROSITE" id="PS51257">
    <property type="entry name" value="PROKAR_LIPOPROTEIN"/>
    <property type="match status" value="1"/>
</dbReference>
<comment type="catalytic activity">
    <reaction evidence="1 9">
        <text>D-alanyl-D-alanine + H2O = 2 D-alanine</text>
        <dbReference type="Rhea" id="RHEA:20661"/>
        <dbReference type="ChEBI" id="CHEBI:15377"/>
        <dbReference type="ChEBI" id="CHEBI:57416"/>
        <dbReference type="ChEBI" id="CHEBI:57822"/>
        <dbReference type="EC" id="3.4.13.22"/>
    </reaction>
</comment>
<dbReference type="RefSeq" id="WP_130093891.1">
    <property type="nucleotide sequence ID" value="NZ_SETE01000004.1"/>
</dbReference>
<evidence type="ECO:0000256" key="5">
    <source>
        <dbReference type="ARBA" id="ARBA00022833"/>
    </source>
</evidence>
<comment type="function">
    <text evidence="9">Catalyzes hydrolysis of the D-alanyl-D-alanine dipeptide.</text>
</comment>